<dbReference type="InterPro" id="IPR006027">
    <property type="entry name" value="NusB_RsmB_TIM44"/>
</dbReference>
<dbReference type="InterPro" id="IPR001678">
    <property type="entry name" value="MeTrfase_RsmB-F_NOP2_dom"/>
</dbReference>
<comment type="function">
    <text evidence="1">Specifically methylates the cytosine at position 967 (m5C967) of 16S rRNA.</text>
</comment>
<sequence>MADARAAALAALLHVDENEGFSNLVLDKTLARFALEPRDAALASAIFYGVLERRLTLDYYIGQFARTPIHKMTPQVREILRIGAYQILYLEKIPPSAAVNVAVELAKQNKAVKASGFINAVLRNLVRNREKLQLPDEKKNPLRHLSLKYSCPEWLISLWQKAYGAQCTGLLLDSLSEHPPIYIRLNNTKGDEEYLLRRMMEENVKVNTITWIPHAAVLEASGSVSSLDSFQEGLFHVQDLSSQLCATLLEAKPGERVLDVCAAPGGKTFTIAEQMENSGEVLAFDQYKGKVRLIREGAKRLGLTCIHAELRDALRPEKPLECADRVLCDAPCSGLGILRRKPEIRYKSPSALDSLPDLQYRILSKTSELVKSGGVLLYSTCTLNPAENGEVARRFLEEHPDFVPRALHLSQGMRRAIEEPENEWTLMPHVHGTDGFFVASFQRL</sequence>
<evidence type="ECO:0000256" key="4">
    <source>
        <dbReference type="ARBA" id="ARBA00022490"/>
    </source>
</evidence>
<dbReference type="SUPFAM" id="SSF48013">
    <property type="entry name" value="NusB-like"/>
    <property type="match status" value="1"/>
</dbReference>
<keyword evidence="8 13" id="KW-0949">S-adenosyl-L-methionine</keyword>
<organism evidence="15 16">
    <name type="scientific">Anaeromassilibacillus senegalensis</name>
    <dbReference type="NCBI Taxonomy" id="1673717"/>
    <lineage>
        <taxon>Bacteria</taxon>
        <taxon>Bacillati</taxon>
        <taxon>Bacillota</taxon>
        <taxon>Clostridia</taxon>
        <taxon>Eubacteriales</taxon>
        <taxon>Acutalibacteraceae</taxon>
        <taxon>Anaeromassilibacillus</taxon>
    </lineage>
</organism>
<feature type="binding site" evidence="13">
    <location>
        <position position="312"/>
    </location>
    <ligand>
        <name>S-adenosyl-L-methionine</name>
        <dbReference type="ChEBI" id="CHEBI:59789"/>
    </ligand>
</feature>
<evidence type="ECO:0000256" key="7">
    <source>
        <dbReference type="ARBA" id="ARBA00022679"/>
    </source>
</evidence>
<evidence type="ECO:0000256" key="8">
    <source>
        <dbReference type="ARBA" id="ARBA00022691"/>
    </source>
</evidence>
<keyword evidence="16" id="KW-1185">Reference proteome</keyword>
<accession>A0ABS9MJ85</accession>
<feature type="active site" description="Nucleophile" evidence="13">
    <location>
        <position position="381"/>
    </location>
</feature>
<dbReference type="PROSITE" id="PS51686">
    <property type="entry name" value="SAM_MT_RSMB_NOP"/>
    <property type="match status" value="1"/>
</dbReference>
<comment type="similarity">
    <text evidence="13">Belongs to the class I-like SAM-binding methyltransferase superfamily. RsmB/NOP family.</text>
</comment>
<dbReference type="Pfam" id="PF22458">
    <property type="entry name" value="RsmF-B_ferredox"/>
    <property type="match status" value="1"/>
</dbReference>
<dbReference type="Pfam" id="PF01029">
    <property type="entry name" value="NusB"/>
    <property type="match status" value="1"/>
</dbReference>
<dbReference type="InterPro" id="IPR049560">
    <property type="entry name" value="MeTrfase_RsmB-F_NOP2_cat"/>
</dbReference>
<dbReference type="EMBL" id="JAKNHQ010000009">
    <property type="protein sequence ID" value="MCG4610869.1"/>
    <property type="molecule type" value="Genomic_DNA"/>
</dbReference>
<evidence type="ECO:0000256" key="11">
    <source>
        <dbReference type="ARBA" id="ARBA00031088"/>
    </source>
</evidence>
<keyword evidence="9 13" id="KW-0694">RNA-binding</keyword>
<comment type="catalytic activity">
    <reaction evidence="12">
        <text>cytidine(967) in 16S rRNA + S-adenosyl-L-methionine = 5-methylcytidine(967) in 16S rRNA + S-adenosyl-L-homocysteine + H(+)</text>
        <dbReference type="Rhea" id="RHEA:42748"/>
        <dbReference type="Rhea" id="RHEA-COMP:10219"/>
        <dbReference type="Rhea" id="RHEA-COMP:10220"/>
        <dbReference type="ChEBI" id="CHEBI:15378"/>
        <dbReference type="ChEBI" id="CHEBI:57856"/>
        <dbReference type="ChEBI" id="CHEBI:59789"/>
        <dbReference type="ChEBI" id="CHEBI:74483"/>
        <dbReference type="ChEBI" id="CHEBI:82748"/>
        <dbReference type="EC" id="2.1.1.176"/>
    </reaction>
</comment>
<evidence type="ECO:0000259" key="14">
    <source>
        <dbReference type="PROSITE" id="PS51686"/>
    </source>
</evidence>
<comment type="caution">
    <text evidence="15">The sequence shown here is derived from an EMBL/GenBank/DDBJ whole genome shotgun (WGS) entry which is preliminary data.</text>
</comment>
<dbReference type="InterPro" id="IPR029063">
    <property type="entry name" value="SAM-dependent_MTases_sf"/>
</dbReference>
<dbReference type="InterPro" id="IPR023267">
    <property type="entry name" value="RCMT"/>
</dbReference>
<gene>
    <name evidence="15" type="primary">rsmB</name>
    <name evidence="15" type="ORF">L0P57_07970</name>
</gene>
<dbReference type="CDD" id="cd02440">
    <property type="entry name" value="AdoMet_MTases"/>
    <property type="match status" value="1"/>
</dbReference>
<dbReference type="InterPro" id="IPR035926">
    <property type="entry name" value="NusB-like_sf"/>
</dbReference>
<feature type="binding site" evidence="13">
    <location>
        <begin position="261"/>
        <end position="267"/>
    </location>
    <ligand>
        <name>S-adenosyl-L-methionine</name>
        <dbReference type="ChEBI" id="CHEBI:59789"/>
    </ligand>
</feature>
<feature type="binding site" evidence="13">
    <location>
        <position position="285"/>
    </location>
    <ligand>
        <name>S-adenosyl-L-methionine</name>
        <dbReference type="ChEBI" id="CHEBI:59789"/>
    </ligand>
</feature>
<evidence type="ECO:0000313" key="15">
    <source>
        <dbReference type="EMBL" id="MCG4610869.1"/>
    </source>
</evidence>
<keyword evidence="4" id="KW-0963">Cytoplasm</keyword>
<proteinExistence type="inferred from homology"/>
<reference evidence="15 16" key="1">
    <citation type="submission" date="2022-01" db="EMBL/GenBank/DDBJ databases">
        <title>Collection of gut derived symbiotic bacterial strains cultured from healthy donors.</title>
        <authorList>
            <person name="Lin H."/>
            <person name="Kohout C."/>
            <person name="Waligurski E."/>
            <person name="Pamer E.G."/>
        </authorList>
    </citation>
    <scope>NUCLEOTIDE SEQUENCE [LARGE SCALE GENOMIC DNA]</scope>
    <source>
        <strain evidence="15 16">DFI.7.58</strain>
    </source>
</reference>
<dbReference type="InterPro" id="IPR054728">
    <property type="entry name" value="RsmB-like_ferredoxin"/>
</dbReference>
<feature type="domain" description="SAM-dependent MTase RsmB/NOP-type" evidence="14">
    <location>
        <begin position="171"/>
        <end position="444"/>
    </location>
</feature>
<dbReference type="GO" id="GO:0008168">
    <property type="term" value="F:methyltransferase activity"/>
    <property type="evidence" value="ECO:0007669"/>
    <property type="project" value="UniProtKB-KW"/>
</dbReference>
<dbReference type="RefSeq" id="WP_237966771.1">
    <property type="nucleotide sequence ID" value="NZ_JAKNHQ010000009.1"/>
</dbReference>
<dbReference type="NCBIfam" id="TIGR00563">
    <property type="entry name" value="rsmB"/>
    <property type="match status" value="1"/>
</dbReference>
<dbReference type="SUPFAM" id="SSF53335">
    <property type="entry name" value="S-adenosyl-L-methionine-dependent methyltransferases"/>
    <property type="match status" value="1"/>
</dbReference>
<evidence type="ECO:0000313" key="16">
    <source>
        <dbReference type="Proteomes" id="UP001298681"/>
    </source>
</evidence>
<dbReference type="PANTHER" id="PTHR22807">
    <property type="entry name" value="NOP2 YEAST -RELATED NOL1/NOP2/FMU SUN DOMAIN-CONTAINING"/>
    <property type="match status" value="1"/>
</dbReference>
<protein>
    <recommendedName>
        <fullName evidence="3">16S rRNA (cytosine(967)-C(5))-methyltransferase</fullName>
        <ecNumber evidence="3">2.1.1.176</ecNumber>
    </recommendedName>
    <alternativeName>
        <fullName evidence="10">16S rRNA m5C967 methyltransferase</fullName>
    </alternativeName>
    <alternativeName>
        <fullName evidence="11">rRNA (cytosine-C(5)-)-methyltransferase RsmB</fullName>
    </alternativeName>
</protein>
<dbReference type="Gene3D" id="1.10.940.10">
    <property type="entry name" value="NusB-like"/>
    <property type="match status" value="1"/>
</dbReference>
<dbReference type="Pfam" id="PF01189">
    <property type="entry name" value="Methyltr_RsmB-F"/>
    <property type="match status" value="1"/>
</dbReference>
<dbReference type="Gene3D" id="3.30.70.1170">
    <property type="entry name" value="Sun protein, domain 3"/>
    <property type="match status" value="1"/>
</dbReference>
<dbReference type="Gene3D" id="3.40.50.150">
    <property type="entry name" value="Vaccinia Virus protein VP39"/>
    <property type="match status" value="1"/>
</dbReference>
<dbReference type="NCBIfam" id="NF011494">
    <property type="entry name" value="PRK14902.1"/>
    <property type="match status" value="1"/>
</dbReference>
<dbReference type="EC" id="2.1.1.176" evidence="3"/>
<comment type="subcellular location">
    <subcellularLocation>
        <location evidence="2">Cytoplasm</location>
    </subcellularLocation>
</comment>
<keyword evidence="5" id="KW-0698">rRNA processing</keyword>
<evidence type="ECO:0000256" key="10">
    <source>
        <dbReference type="ARBA" id="ARBA00030399"/>
    </source>
</evidence>
<dbReference type="PRINTS" id="PR02008">
    <property type="entry name" value="RCMTFAMILY"/>
</dbReference>
<dbReference type="InterPro" id="IPR004573">
    <property type="entry name" value="rRNA_ssu_MeTfrase_B"/>
</dbReference>
<evidence type="ECO:0000256" key="5">
    <source>
        <dbReference type="ARBA" id="ARBA00022552"/>
    </source>
</evidence>
<evidence type="ECO:0000256" key="13">
    <source>
        <dbReference type="PROSITE-ProRule" id="PRU01023"/>
    </source>
</evidence>
<dbReference type="PANTHER" id="PTHR22807:SF53">
    <property type="entry name" value="RIBOSOMAL RNA SMALL SUBUNIT METHYLTRANSFERASE B-RELATED"/>
    <property type="match status" value="1"/>
</dbReference>
<evidence type="ECO:0000256" key="12">
    <source>
        <dbReference type="ARBA" id="ARBA00047283"/>
    </source>
</evidence>
<feature type="binding site" evidence="13">
    <location>
        <position position="329"/>
    </location>
    <ligand>
        <name>S-adenosyl-L-methionine</name>
        <dbReference type="ChEBI" id="CHEBI:59789"/>
    </ligand>
</feature>
<evidence type="ECO:0000256" key="2">
    <source>
        <dbReference type="ARBA" id="ARBA00004496"/>
    </source>
</evidence>
<keyword evidence="7 13" id="KW-0808">Transferase</keyword>
<evidence type="ECO:0000256" key="6">
    <source>
        <dbReference type="ARBA" id="ARBA00022603"/>
    </source>
</evidence>
<dbReference type="GO" id="GO:0032259">
    <property type="term" value="P:methylation"/>
    <property type="evidence" value="ECO:0007669"/>
    <property type="project" value="UniProtKB-KW"/>
</dbReference>
<dbReference type="Proteomes" id="UP001298681">
    <property type="component" value="Unassembled WGS sequence"/>
</dbReference>
<evidence type="ECO:0000256" key="9">
    <source>
        <dbReference type="ARBA" id="ARBA00022884"/>
    </source>
</evidence>
<keyword evidence="6 13" id="KW-0489">Methyltransferase</keyword>
<evidence type="ECO:0000256" key="1">
    <source>
        <dbReference type="ARBA" id="ARBA00002724"/>
    </source>
</evidence>
<evidence type="ECO:0000256" key="3">
    <source>
        <dbReference type="ARBA" id="ARBA00012140"/>
    </source>
</evidence>
<name>A0ABS9MJ85_9FIRM</name>